<dbReference type="AlphaFoldDB" id="A0A7R9CE26"/>
<comment type="similarity">
    <text evidence="2">Belongs to the G-protein coupled receptor 1 family.</text>
</comment>
<protein>
    <recommendedName>
        <fullName evidence="11">G-protein coupled receptors family 1 profile domain-containing protein</fullName>
    </recommendedName>
</protein>
<keyword evidence="7 10" id="KW-0472">Membrane</keyword>
<dbReference type="PANTHER" id="PTHR24247:SF228">
    <property type="entry name" value="5-HYDROXYTRYPTAMINE (SEROTONIN) RECEPTOR 2A, ISOFORM B"/>
    <property type="match status" value="1"/>
</dbReference>
<dbReference type="PROSITE" id="PS50262">
    <property type="entry name" value="G_PROTEIN_RECEP_F1_2"/>
    <property type="match status" value="1"/>
</dbReference>
<dbReference type="GO" id="GO:0030594">
    <property type="term" value="F:neurotransmitter receptor activity"/>
    <property type="evidence" value="ECO:0007669"/>
    <property type="project" value="TreeGrafter"/>
</dbReference>
<reference evidence="12" key="1">
    <citation type="submission" date="2020-11" db="EMBL/GenBank/DDBJ databases">
        <authorList>
            <person name="Tran Van P."/>
        </authorList>
    </citation>
    <scope>NUCLEOTIDE SEQUENCE</scope>
</reference>
<dbReference type="Gene3D" id="1.20.1070.10">
    <property type="entry name" value="Rhodopsin 7-helix transmembrane proteins"/>
    <property type="match status" value="1"/>
</dbReference>
<keyword evidence="5 10" id="KW-1133">Transmembrane helix</keyword>
<dbReference type="GO" id="GO:0004993">
    <property type="term" value="F:G protein-coupled serotonin receptor activity"/>
    <property type="evidence" value="ECO:0007669"/>
    <property type="project" value="TreeGrafter"/>
</dbReference>
<dbReference type="PRINTS" id="PR00237">
    <property type="entry name" value="GPCRRHODOPSN"/>
</dbReference>
<evidence type="ECO:0000256" key="3">
    <source>
        <dbReference type="ARBA" id="ARBA00022475"/>
    </source>
</evidence>
<keyword evidence="3" id="KW-1003">Cell membrane</keyword>
<dbReference type="InterPro" id="IPR017452">
    <property type="entry name" value="GPCR_Rhodpsn_7TM"/>
</dbReference>
<keyword evidence="8" id="KW-0675">Receptor</keyword>
<feature type="transmembrane region" description="Helical" evidence="10">
    <location>
        <begin position="12"/>
        <end position="43"/>
    </location>
</feature>
<keyword evidence="4 10" id="KW-0812">Transmembrane</keyword>
<organism evidence="12">
    <name type="scientific">Timema cristinae</name>
    <name type="common">Walking stick</name>
    <dbReference type="NCBI Taxonomy" id="61476"/>
    <lineage>
        <taxon>Eukaryota</taxon>
        <taxon>Metazoa</taxon>
        <taxon>Ecdysozoa</taxon>
        <taxon>Arthropoda</taxon>
        <taxon>Hexapoda</taxon>
        <taxon>Insecta</taxon>
        <taxon>Pterygota</taxon>
        <taxon>Neoptera</taxon>
        <taxon>Polyneoptera</taxon>
        <taxon>Phasmatodea</taxon>
        <taxon>Timematodea</taxon>
        <taxon>Timematoidea</taxon>
        <taxon>Timematidae</taxon>
        <taxon>Timema</taxon>
    </lineage>
</organism>
<dbReference type="EMBL" id="OC316746">
    <property type="protein sequence ID" value="CAD7393564.1"/>
    <property type="molecule type" value="Genomic_DNA"/>
</dbReference>
<dbReference type="Pfam" id="PF00001">
    <property type="entry name" value="7tm_1"/>
    <property type="match status" value="1"/>
</dbReference>
<accession>A0A7R9CE26</accession>
<comment type="subcellular location">
    <subcellularLocation>
        <location evidence="1">Cell membrane</location>
        <topology evidence="1">Multi-pass membrane protein</topology>
    </subcellularLocation>
</comment>
<evidence type="ECO:0000259" key="11">
    <source>
        <dbReference type="PROSITE" id="PS50262"/>
    </source>
</evidence>
<dbReference type="GO" id="GO:0005886">
    <property type="term" value="C:plasma membrane"/>
    <property type="evidence" value="ECO:0007669"/>
    <property type="project" value="UniProtKB-SubCell"/>
</dbReference>
<evidence type="ECO:0000256" key="9">
    <source>
        <dbReference type="ARBA" id="ARBA00023224"/>
    </source>
</evidence>
<feature type="domain" description="G-protein coupled receptors family 1 profile" evidence="11">
    <location>
        <begin position="1"/>
        <end position="136"/>
    </location>
</feature>
<dbReference type="GO" id="GO:0007268">
    <property type="term" value="P:chemical synaptic transmission"/>
    <property type="evidence" value="ECO:0007669"/>
    <property type="project" value="TreeGrafter"/>
</dbReference>
<name>A0A7R9CE26_TIMCR</name>
<feature type="transmembrane region" description="Helical" evidence="10">
    <location>
        <begin position="103"/>
        <end position="126"/>
    </location>
</feature>
<evidence type="ECO:0000256" key="8">
    <source>
        <dbReference type="ARBA" id="ARBA00023170"/>
    </source>
</evidence>
<dbReference type="GO" id="GO:0051378">
    <property type="term" value="F:serotonin binding"/>
    <property type="evidence" value="ECO:0007669"/>
    <property type="project" value="TreeGrafter"/>
</dbReference>
<gene>
    <name evidence="12" type="ORF">TCEB3V08_LOCUS1533</name>
</gene>
<dbReference type="GO" id="GO:0007187">
    <property type="term" value="P:G protein-coupled receptor signaling pathway, coupled to cyclic nucleotide second messenger"/>
    <property type="evidence" value="ECO:0007669"/>
    <property type="project" value="TreeGrafter"/>
</dbReference>
<evidence type="ECO:0000256" key="6">
    <source>
        <dbReference type="ARBA" id="ARBA00023040"/>
    </source>
</evidence>
<keyword evidence="9" id="KW-0807">Transducer</keyword>
<evidence type="ECO:0000256" key="1">
    <source>
        <dbReference type="ARBA" id="ARBA00004651"/>
    </source>
</evidence>
<dbReference type="InterPro" id="IPR000276">
    <property type="entry name" value="GPCR_Rhodpsn"/>
</dbReference>
<sequence>MAVELNLKLARYWPFGVVWCNVYVTCDVLACSASIMHMCFISLGRYLGIRNPLKTRHSYSTKRLVGFKITLRTIHKLSLYPSGIYNASNIMPHQRLCVINNRAFFVFGSLAAFYIPMVIMVVTYALTVQLLRKKARFAAEHPDSDKFRRLGGRFAATKGQHYMNHHHQQQHEELSHHRSSTISHHLFRGSGDLDRSSSIRVSSSQPQLSFVANGGGGGGVVDGGGVGRCDQGTQTPENIARETRNFRLRSLRLQLSMGPSTLNLRLRDLDMRGVPADEDRILEMRKGS</sequence>
<evidence type="ECO:0000256" key="2">
    <source>
        <dbReference type="ARBA" id="ARBA00010663"/>
    </source>
</evidence>
<dbReference type="PANTHER" id="PTHR24247">
    <property type="entry name" value="5-HYDROXYTRYPTAMINE RECEPTOR"/>
    <property type="match status" value="1"/>
</dbReference>
<evidence type="ECO:0000256" key="4">
    <source>
        <dbReference type="ARBA" id="ARBA00022692"/>
    </source>
</evidence>
<dbReference type="GO" id="GO:0030425">
    <property type="term" value="C:dendrite"/>
    <property type="evidence" value="ECO:0007669"/>
    <property type="project" value="TreeGrafter"/>
</dbReference>
<proteinExistence type="inferred from homology"/>
<evidence type="ECO:0000256" key="10">
    <source>
        <dbReference type="SAM" id="Phobius"/>
    </source>
</evidence>
<dbReference type="SUPFAM" id="SSF81321">
    <property type="entry name" value="Family A G protein-coupled receptor-like"/>
    <property type="match status" value="1"/>
</dbReference>
<dbReference type="GO" id="GO:0007210">
    <property type="term" value="P:serotonin receptor signaling pathway"/>
    <property type="evidence" value="ECO:0007669"/>
    <property type="project" value="TreeGrafter"/>
</dbReference>
<evidence type="ECO:0000256" key="7">
    <source>
        <dbReference type="ARBA" id="ARBA00023136"/>
    </source>
</evidence>
<evidence type="ECO:0000256" key="5">
    <source>
        <dbReference type="ARBA" id="ARBA00022989"/>
    </source>
</evidence>
<dbReference type="GO" id="GO:0045202">
    <property type="term" value="C:synapse"/>
    <property type="evidence" value="ECO:0007669"/>
    <property type="project" value="GOC"/>
</dbReference>
<keyword evidence="6" id="KW-0297">G-protein coupled receptor</keyword>
<evidence type="ECO:0000313" key="12">
    <source>
        <dbReference type="EMBL" id="CAD7393564.1"/>
    </source>
</evidence>